<organism evidence="1 2">
    <name type="scientific">Reticulomyxa filosa</name>
    <dbReference type="NCBI Taxonomy" id="46433"/>
    <lineage>
        <taxon>Eukaryota</taxon>
        <taxon>Sar</taxon>
        <taxon>Rhizaria</taxon>
        <taxon>Retaria</taxon>
        <taxon>Foraminifera</taxon>
        <taxon>Monothalamids</taxon>
        <taxon>Reticulomyxidae</taxon>
        <taxon>Reticulomyxa</taxon>
    </lineage>
</organism>
<gene>
    <name evidence="1" type="ORF">RFI_38049</name>
</gene>
<name>X6LDK6_RETFI</name>
<comment type="caution">
    <text evidence="1">The sequence shown here is derived from an EMBL/GenBank/DDBJ whole genome shotgun (WGS) entry which is preliminary data.</text>
</comment>
<accession>X6LDK6</accession>
<dbReference type="AlphaFoldDB" id="X6LDK6"/>
<dbReference type="Gene3D" id="1.25.10.10">
    <property type="entry name" value="Leucine-rich Repeat Variant"/>
    <property type="match status" value="1"/>
</dbReference>
<evidence type="ECO:0000313" key="2">
    <source>
        <dbReference type="Proteomes" id="UP000023152"/>
    </source>
</evidence>
<evidence type="ECO:0000313" key="1">
    <source>
        <dbReference type="EMBL" id="ETN99425.1"/>
    </source>
</evidence>
<protein>
    <submittedName>
        <fullName evidence="1">Uncharacterized protein</fullName>
    </submittedName>
</protein>
<dbReference type="InterPro" id="IPR011989">
    <property type="entry name" value="ARM-like"/>
</dbReference>
<dbReference type="Proteomes" id="UP000023152">
    <property type="component" value="Unassembled WGS sequence"/>
</dbReference>
<proteinExistence type="predicted"/>
<sequence>MESHLPNFQYVLNHRDIHLCIIDQIKIIQTQFNKLHDNGLIIDRLNLLQYFCISTETSDLVVQCYKQVFKRDIQTCTDLLCVISVKLNEQQLDNVIKFFMDGLVDKYNIHYVCALSISKIALKLNKKQLNKVFECLMNTFDSGKITICDFCAHALATISSQLGGRQLDNAFQCFIHRFPSYFYNDYYNDYYETNATQFLMKLKEEQLGDVFKYLIDRLSDGEEDDNNHRKCANLIGKISMKWNEKQLIDAFNSLINIFINVNEAIAAITVKLPERQFGNAFNYFISRLNCEKSSIYDKYANLLKMTAQRLDEKQMNIALNYCINKISNKCNEQQLNK</sequence>
<dbReference type="InterPro" id="IPR016024">
    <property type="entry name" value="ARM-type_fold"/>
</dbReference>
<dbReference type="SUPFAM" id="SSF48371">
    <property type="entry name" value="ARM repeat"/>
    <property type="match status" value="1"/>
</dbReference>
<keyword evidence="2" id="KW-1185">Reference proteome</keyword>
<feature type="non-terminal residue" evidence="1">
    <location>
        <position position="337"/>
    </location>
</feature>
<reference evidence="1 2" key="1">
    <citation type="journal article" date="2013" name="Curr. Biol.">
        <title>The Genome of the Foraminiferan Reticulomyxa filosa.</title>
        <authorList>
            <person name="Glockner G."/>
            <person name="Hulsmann N."/>
            <person name="Schleicher M."/>
            <person name="Noegel A.A."/>
            <person name="Eichinger L."/>
            <person name="Gallinger C."/>
            <person name="Pawlowski J."/>
            <person name="Sierra R."/>
            <person name="Euteneuer U."/>
            <person name="Pillet L."/>
            <person name="Moustafa A."/>
            <person name="Platzer M."/>
            <person name="Groth M."/>
            <person name="Szafranski K."/>
            <person name="Schliwa M."/>
        </authorList>
    </citation>
    <scope>NUCLEOTIDE SEQUENCE [LARGE SCALE GENOMIC DNA]</scope>
</reference>
<dbReference type="EMBL" id="ASPP01043990">
    <property type="protein sequence ID" value="ETN99425.1"/>
    <property type="molecule type" value="Genomic_DNA"/>
</dbReference>